<comment type="caution">
    <text evidence="2">The sequence shown here is derived from an EMBL/GenBank/DDBJ whole genome shotgun (WGS) entry which is preliminary data.</text>
</comment>
<keyword evidence="3" id="KW-1185">Reference proteome</keyword>
<organism evidence="2 3">
    <name type="scientific">Quercus rubra</name>
    <name type="common">Northern red oak</name>
    <name type="synonym">Quercus borealis</name>
    <dbReference type="NCBI Taxonomy" id="3512"/>
    <lineage>
        <taxon>Eukaryota</taxon>
        <taxon>Viridiplantae</taxon>
        <taxon>Streptophyta</taxon>
        <taxon>Embryophyta</taxon>
        <taxon>Tracheophyta</taxon>
        <taxon>Spermatophyta</taxon>
        <taxon>Magnoliopsida</taxon>
        <taxon>eudicotyledons</taxon>
        <taxon>Gunneridae</taxon>
        <taxon>Pentapetalae</taxon>
        <taxon>rosids</taxon>
        <taxon>fabids</taxon>
        <taxon>Fagales</taxon>
        <taxon>Fagaceae</taxon>
        <taxon>Quercus</taxon>
    </lineage>
</organism>
<evidence type="ECO:0000313" key="3">
    <source>
        <dbReference type="Proteomes" id="UP001324115"/>
    </source>
</evidence>
<sequence>MLHVAVVQVEEFQLLGFLDMSSDSGNCQYLNDVRKLVTRVVLHSCGNLGD</sequence>
<accession>A0AAN7G3C8</accession>
<gene>
    <name evidence="2" type="ORF">RGQ29_010431</name>
    <name evidence="1" type="ORF">RGQ29_032680</name>
</gene>
<dbReference type="Proteomes" id="UP001324115">
    <property type="component" value="Unassembled WGS sequence"/>
</dbReference>
<protein>
    <submittedName>
        <fullName evidence="2">Uncharacterized protein</fullName>
    </submittedName>
</protein>
<dbReference type="EMBL" id="JAXUIC010000157">
    <property type="protein sequence ID" value="KAK4550919.1"/>
    <property type="molecule type" value="Genomic_DNA"/>
</dbReference>
<dbReference type="EMBL" id="JAXUIC010000002">
    <property type="protein sequence ID" value="KAK4600815.1"/>
    <property type="molecule type" value="Genomic_DNA"/>
</dbReference>
<dbReference type="AlphaFoldDB" id="A0AAN7G3C8"/>
<evidence type="ECO:0000313" key="2">
    <source>
        <dbReference type="EMBL" id="KAK4600815.1"/>
    </source>
</evidence>
<evidence type="ECO:0000313" key="1">
    <source>
        <dbReference type="EMBL" id="KAK4550919.1"/>
    </source>
</evidence>
<name>A0AAN7G3C8_QUERU</name>
<proteinExistence type="predicted"/>
<reference evidence="2 3" key="1">
    <citation type="journal article" date="2023" name="G3 (Bethesda)">
        <title>A haplotype-resolved chromosome-scale genome for Quercus rubra L. provides insights into the genetics of adaptive traits for red oak species.</title>
        <authorList>
            <person name="Kapoor B."/>
            <person name="Jenkins J."/>
            <person name="Schmutz J."/>
            <person name="Zhebentyayeva T."/>
            <person name="Kuelheim C."/>
            <person name="Coggeshall M."/>
            <person name="Heim C."/>
            <person name="Lasky J.R."/>
            <person name="Leites L."/>
            <person name="Islam-Faridi N."/>
            <person name="Romero-Severson J."/>
            <person name="DeLeo V.L."/>
            <person name="Lucas S.M."/>
            <person name="Lazic D."/>
            <person name="Gailing O."/>
            <person name="Carlson J."/>
            <person name="Staton M."/>
        </authorList>
    </citation>
    <scope>NUCLEOTIDE SEQUENCE [LARGE SCALE GENOMIC DNA]</scope>
    <source>
        <strain evidence="2">Pseudo-F2</strain>
    </source>
</reference>